<dbReference type="EMBL" id="KB202026">
    <property type="protein sequence ID" value="ESO92706.1"/>
    <property type="molecule type" value="Genomic_DNA"/>
</dbReference>
<feature type="domain" description="Endonuclease/exonuclease/phosphatase" evidence="1">
    <location>
        <begin position="50"/>
        <end position="171"/>
    </location>
</feature>
<accession>V4AH18</accession>
<protein>
    <recommendedName>
        <fullName evidence="1">Endonuclease/exonuclease/phosphatase domain-containing protein</fullName>
    </recommendedName>
</protein>
<reference evidence="2 3" key="1">
    <citation type="journal article" date="2013" name="Nature">
        <title>Insights into bilaterian evolution from three spiralian genomes.</title>
        <authorList>
            <person name="Simakov O."/>
            <person name="Marletaz F."/>
            <person name="Cho S.J."/>
            <person name="Edsinger-Gonzales E."/>
            <person name="Havlak P."/>
            <person name="Hellsten U."/>
            <person name="Kuo D.H."/>
            <person name="Larsson T."/>
            <person name="Lv J."/>
            <person name="Arendt D."/>
            <person name="Savage R."/>
            <person name="Osoegawa K."/>
            <person name="de Jong P."/>
            <person name="Grimwood J."/>
            <person name="Chapman J.A."/>
            <person name="Shapiro H."/>
            <person name="Aerts A."/>
            <person name="Otillar R.P."/>
            <person name="Terry A.Y."/>
            <person name="Boore J.L."/>
            <person name="Grigoriev I.V."/>
            <person name="Lindberg D.R."/>
            <person name="Seaver E.C."/>
            <person name="Weisblat D.A."/>
            <person name="Putnam N.H."/>
            <person name="Rokhsar D.S."/>
        </authorList>
    </citation>
    <scope>NUCLEOTIDE SEQUENCE [LARGE SCALE GENOMIC DNA]</scope>
</reference>
<dbReference type="HOGENOM" id="CLU_732138_0_0_1"/>
<dbReference type="RefSeq" id="XP_009056604.1">
    <property type="nucleotide sequence ID" value="XM_009058356.1"/>
</dbReference>
<evidence type="ECO:0000313" key="2">
    <source>
        <dbReference type="EMBL" id="ESO92706.1"/>
    </source>
</evidence>
<dbReference type="PANTHER" id="PTHR33776:SF3">
    <property type="entry name" value="PHD-TYPE DOMAIN-CONTAINING PROTEIN"/>
    <property type="match status" value="1"/>
</dbReference>
<dbReference type="GeneID" id="20243303"/>
<keyword evidence="3" id="KW-1185">Reference proteome</keyword>
<dbReference type="Proteomes" id="UP000030746">
    <property type="component" value="Unassembled WGS sequence"/>
</dbReference>
<dbReference type="GO" id="GO:0003824">
    <property type="term" value="F:catalytic activity"/>
    <property type="evidence" value="ECO:0007669"/>
    <property type="project" value="InterPro"/>
</dbReference>
<dbReference type="AlphaFoldDB" id="V4AH18"/>
<proteinExistence type="predicted"/>
<sequence>MDSNRLLCGRPFGGCAILWKSGLLCNFKPIVSESRRVCAVMIEMGYMKVLLCNVYMPCSNSNEHEFDDTLNEIGKLIYESDTDYIVVGGDFNTDLSRTTSYHTIRLKALCSSHTLDFAQKHDNSNVEYAFESKINGDKSSLDYFLFSENLGTNLIEFISIHDGDNMSDHSISLNLSIQLECCQLDPLSKTEILKWQEASSDQISKYKDTLNNLLQNVYTHWKENNSPRSGQLAEISYDDSANFKNLKEKDHGGVGIYYSTNKACNIIRLGQLNIEHVGCNIPDKNVSIIVIYRPPKYRLELFMPHLEHLLTELQESGYHYIVMGDFNQNLLEGQSSIKDSFERFGFRQCVTESTTEGDTLLDSKTGSCQLRKFLFYLL</sequence>
<dbReference type="InterPro" id="IPR036691">
    <property type="entry name" value="Endo/exonu/phosph_ase_sf"/>
</dbReference>
<evidence type="ECO:0000313" key="3">
    <source>
        <dbReference type="Proteomes" id="UP000030746"/>
    </source>
</evidence>
<dbReference type="SUPFAM" id="SSF56219">
    <property type="entry name" value="DNase I-like"/>
    <property type="match status" value="2"/>
</dbReference>
<evidence type="ECO:0000259" key="1">
    <source>
        <dbReference type="Pfam" id="PF14529"/>
    </source>
</evidence>
<dbReference type="InterPro" id="IPR005135">
    <property type="entry name" value="Endo/exonuclease/phosphatase"/>
</dbReference>
<dbReference type="Pfam" id="PF14529">
    <property type="entry name" value="Exo_endo_phos_2"/>
    <property type="match status" value="1"/>
</dbReference>
<dbReference type="OrthoDB" id="6086353at2759"/>
<organism evidence="2 3">
    <name type="scientific">Lottia gigantea</name>
    <name type="common">Giant owl limpet</name>
    <dbReference type="NCBI Taxonomy" id="225164"/>
    <lineage>
        <taxon>Eukaryota</taxon>
        <taxon>Metazoa</taxon>
        <taxon>Spiralia</taxon>
        <taxon>Lophotrochozoa</taxon>
        <taxon>Mollusca</taxon>
        <taxon>Gastropoda</taxon>
        <taxon>Patellogastropoda</taxon>
        <taxon>Lottioidea</taxon>
        <taxon>Lottiidae</taxon>
        <taxon>Lottia</taxon>
    </lineage>
</organism>
<dbReference type="Gene3D" id="3.60.10.10">
    <property type="entry name" value="Endonuclease/exonuclease/phosphatase"/>
    <property type="match status" value="2"/>
</dbReference>
<dbReference type="PANTHER" id="PTHR33776">
    <property type="entry name" value="ENDO/EXONUCLEASE/PHOSPHATASE DOMAIN-CONTAINING PROTEIN"/>
    <property type="match status" value="1"/>
</dbReference>
<name>V4AH18_LOTGI</name>
<dbReference type="KEGG" id="lgi:LOTGIDRAFT_175652"/>
<dbReference type="CTD" id="20243303"/>
<gene>
    <name evidence="2" type="ORF">LOTGIDRAFT_175652</name>
</gene>